<evidence type="ECO:0000256" key="3">
    <source>
        <dbReference type="ARBA" id="ARBA00023002"/>
    </source>
</evidence>
<dbReference type="CDD" id="cd02062">
    <property type="entry name" value="Nitro_FMN_reductase"/>
    <property type="match status" value="1"/>
</dbReference>
<name>A0AAU7AXZ3_9ACTN</name>
<dbReference type="KEGG" id="parq:DSM112329_03347"/>
<evidence type="ECO:0000259" key="4">
    <source>
        <dbReference type="Pfam" id="PF00881"/>
    </source>
</evidence>
<dbReference type="InterPro" id="IPR050627">
    <property type="entry name" value="Nitroreductase/BluB"/>
</dbReference>
<organism evidence="5">
    <name type="scientific">Paraconexibacter sp. AEG42_29</name>
    <dbReference type="NCBI Taxonomy" id="2997339"/>
    <lineage>
        <taxon>Bacteria</taxon>
        <taxon>Bacillati</taxon>
        <taxon>Actinomycetota</taxon>
        <taxon>Thermoleophilia</taxon>
        <taxon>Solirubrobacterales</taxon>
        <taxon>Paraconexibacteraceae</taxon>
        <taxon>Paraconexibacter</taxon>
    </lineage>
</organism>
<keyword evidence="2" id="KW-0288">FMN</keyword>
<dbReference type="InterPro" id="IPR000415">
    <property type="entry name" value="Nitroreductase-like"/>
</dbReference>
<feature type="domain" description="Nitroreductase" evidence="4">
    <location>
        <begin position="9"/>
        <end position="199"/>
    </location>
</feature>
<dbReference type="PANTHER" id="PTHR23026">
    <property type="entry name" value="NADPH NITROREDUCTASE"/>
    <property type="match status" value="1"/>
</dbReference>
<dbReference type="GO" id="GO:0016491">
    <property type="term" value="F:oxidoreductase activity"/>
    <property type="evidence" value="ECO:0007669"/>
    <property type="project" value="UniProtKB-KW"/>
</dbReference>
<proteinExistence type="predicted"/>
<evidence type="ECO:0000256" key="1">
    <source>
        <dbReference type="ARBA" id="ARBA00022630"/>
    </source>
</evidence>
<protein>
    <recommendedName>
        <fullName evidence="4">Nitroreductase domain-containing protein</fullName>
    </recommendedName>
</protein>
<dbReference type="EMBL" id="CP114014">
    <property type="protein sequence ID" value="XAY06476.1"/>
    <property type="molecule type" value="Genomic_DNA"/>
</dbReference>
<reference evidence="5" key="1">
    <citation type="submission" date="2022-12" db="EMBL/GenBank/DDBJ databases">
        <title>Paraconexibacter alkalitolerans sp. nov. and Baekduia alba sp. nov., isolated from soil and emended description of the genera Paraconexibacter (Chun et al., 2020) and Baekduia (An et al., 2020).</title>
        <authorList>
            <person name="Vieira S."/>
            <person name="Huber K.J."/>
            <person name="Geppert A."/>
            <person name="Wolf J."/>
            <person name="Neumann-Schaal M."/>
            <person name="Muesken M."/>
            <person name="Overmann J."/>
        </authorList>
    </citation>
    <scope>NUCLEOTIDE SEQUENCE</scope>
    <source>
        <strain evidence="5">AEG42_29</strain>
    </source>
</reference>
<dbReference type="Pfam" id="PF00881">
    <property type="entry name" value="Nitroreductase"/>
    <property type="match status" value="1"/>
</dbReference>
<evidence type="ECO:0000256" key="2">
    <source>
        <dbReference type="ARBA" id="ARBA00022643"/>
    </source>
</evidence>
<dbReference type="PANTHER" id="PTHR23026:SF90">
    <property type="entry name" value="IODOTYROSINE DEIODINASE 1"/>
    <property type="match status" value="1"/>
</dbReference>
<keyword evidence="1" id="KW-0285">Flavoprotein</keyword>
<dbReference type="Gene3D" id="3.40.109.10">
    <property type="entry name" value="NADH Oxidase"/>
    <property type="match status" value="1"/>
</dbReference>
<accession>A0AAU7AXZ3</accession>
<gene>
    <name evidence="5" type="ORF">DSM112329_03347</name>
</gene>
<dbReference type="InterPro" id="IPR029479">
    <property type="entry name" value="Nitroreductase"/>
</dbReference>
<dbReference type="SUPFAM" id="SSF55469">
    <property type="entry name" value="FMN-dependent nitroreductase-like"/>
    <property type="match status" value="1"/>
</dbReference>
<dbReference type="RefSeq" id="WP_354697708.1">
    <property type="nucleotide sequence ID" value="NZ_CP114014.1"/>
</dbReference>
<dbReference type="AlphaFoldDB" id="A0AAU7AXZ3"/>
<keyword evidence="3" id="KW-0560">Oxidoreductase</keyword>
<sequence length="234" mass="25298">MEVADAMRTQHACRYYAPDPIPDEVLYDAFELARFGPQGGNRQPVRFVVVRDPAKKRQLAEWYGVPWKAYIDAMRAGVEATQADDEDGTAKATWAGHAQLDKAMTDADHFAAHLAEHPAIIVVCADLAATHPTDTELGRLSVVGGASIYPIVQNLCLALRNVGVATTLTTLLVSYEPQVKELLGIPDDYATAAHVVAGYPAKPFPKKLTRLPVEELVFADTFGTPISRDGATAA</sequence>
<evidence type="ECO:0000313" key="5">
    <source>
        <dbReference type="EMBL" id="XAY06476.1"/>
    </source>
</evidence>